<dbReference type="RefSeq" id="WP_380901131.1">
    <property type="nucleotide sequence ID" value="NZ_JBHUFU010000009.1"/>
</dbReference>
<comment type="caution">
    <text evidence="1">The sequence shown here is derived from an EMBL/GenBank/DDBJ whole genome shotgun (WGS) entry which is preliminary data.</text>
</comment>
<gene>
    <name evidence="1" type="ORF">ACFSJS_16905</name>
</gene>
<evidence type="ECO:0000313" key="2">
    <source>
        <dbReference type="Proteomes" id="UP001597365"/>
    </source>
</evidence>
<accession>A0ABW4PMX6</accession>
<dbReference type="Proteomes" id="UP001597365">
    <property type="component" value="Unassembled WGS sequence"/>
</dbReference>
<dbReference type="EMBL" id="JBHUFU010000009">
    <property type="protein sequence ID" value="MFD1831325.1"/>
    <property type="molecule type" value="Genomic_DNA"/>
</dbReference>
<evidence type="ECO:0008006" key="3">
    <source>
        <dbReference type="Google" id="ProtNLM"/>
    </source>
</evidence>
<organism evidence="1 2">
    <name type="scientific">Streptomyces desertarenae</name>
    <dbReference type="NCBI Taxonomy" id="2666184"/>
    <lineage>
        <taxon>Bacteria</taxon>
        <taxon>Bacillati</taxon>
        <taxon>Actinomycetota</taxon>
        <taxon>Actinomycetes</taxon>
        <taxon>Kitasatosporales</taxon>
        <taxon>Streptomycetaceae</taxon>
        <taxon>Streptomyces</taxon>
    </lineage>
</organism>
<reference evidence="2" key="1">
    <citation type="journal article" date="2019" name="Int. J. Syst. Evol. Microbiol.">
        <title>The Global Catalogue of Microorganisms (GCM) 10K type strain sequencing project: providing services to taxonomists for standard genome sequencing and annotation.</title>
        <authorList>
            <consortium name="The Broad Institute Genomics Platform"/>
            <consortium name="The Broad Institute Genome Sequencing Center for Infectious Disease"/>
            <person name="Wu L."/>
            <person name="Ma J."/>
        </authorList>
    </citation>
    <scope>NUCLEOTIDE SEQUENCE [LARGE SCALE GENOMIC DNA]</scope>
    <source>
        <strain evidence="2">CGMCC 4.7455</strain>
    </source>
</reference>
<sequence length="128" mass="13708">MPAADRGATRIADRVLTKIAIRAAREALGAVPDAPGEPHGRRAAVPRAMIAARHPSDRGGGSGDGRVWVAVELPYPCDIGAQCDAVRARVSARLRELAALEVRQVTVEVTRLHTVRSSPFGTRRGRTR</sequence>
<keyword evidence="2" id="KW-1185">Reference proteome</keyword>
<name>A0ABW4PMX6_9ACTN</name>
<evidence type="ECO:0000313" key="1">
    <source>
        <dbReference type="EMBL" id="MFD1831325.1"/>
    </source>
</evidence>
<protein>
    <recommendedName>
        <fullName evidence="3">Asp23/Gls24 family envelope stress response protein</fullName>
    </recommendedName>
</protein>
<proteinExistence type="predicted"/>